<dbReference type="InterPro" id="IPR003305">
    <property type="entry name" value="CenC_carb-bd"/>
</dbReference>
<keyword evidence="2" id="KW-0378">Hydrolase</keyword>
<accession>A0A2H0BFB3</accession>
<feature type="domain" description="LamG-like jellyroll fold" evidence="5">
    <location>
        <begin position="467"/>
        <end position="625"/>
    </location>
</feature>
<sequence length="1097" mass="116685">MNLVANPSAETDAGNYASSWGDTISASSTVSVIGSKSIKILSDGTTAGVGSRRLISSDSITLEEGKTYSYSAWVYNPSVQGMDSGGVSIKIWGNNGGTDWSSLATSGVTYVRDAWVKLTTSIVYNNETAVKLGVWSENNSQDAGDMFYFDGVQFEQTSSATPYCDGSLTGSGTYAWNGTAHASTSTCTYGADGDVYGATWQSSGAKGGSLRFDGASSCLVAPHNFETASSAYSFSTWFKTSQSSGSRMILQANSGLGFGLYVNRFTAGKALAFFDSSSGNNSSADETITTVTDGNWHNISASNDGLITRIYVDGILENTYAETIYTQGGGDFRVGSNICTSAYFDGDIDEVKIFPYALSSSEVKQQFNFGNSLTLGGRTGGDQSSSSSRGSTATEGSLEDGLVGHWKMDESSWNGTTEEVLDSSGAGNDGTSYNSATTSSGKFGNAGNFDNTNIARIPHSSSLNLSEQITLSAWVKPDAIVAWDRILAKSNTADVSPNSMYGLMISGNSSACGLSATTGQVRFELASNNEKHNITSTSSLSVSTWTFVTATYDGVTARIYFNGVDQETSLCNQNLNVVVPTLSGGTIDTNTNDVTIGAAYFSAIGNQFDGLVDEARIYNRALDAVEIRNLYYFGPGPVAHWDFDENSGTVAKDTASHPELVSGSNNGVLTNGPTWVPGVKGSGLSFDGSNDYVELGNTGTSSTLPAGDIGFDDTQNFTLSTWYKGTDITNYAIGTALIGRNSTDIFANFGLDDGYVTYTHYDGAWQYNIRSTTLVADGDWHYVSYVNHSDATGDLYIDGIKEIDGLSSAMSASRYYKLDNIMLGWPDNYTQGLIDDVKIYNYALTPYQIAKEFNGGAPVAHYAFDEGDGQSVHNTGGINVTRLNDHSTSLDGYLGSSATTTTNDPTWVTDETACKKGKCLSFSEGSAQGVHILNNPAISFSNSDSYTVSAWVNRSISDTNYGVIIYKGGQDNTGPGYQLYFNPDSSVSLRQTWTGGPLYGLQISTIKLLTKGAWYQITATVNKVDNTARIYIDGVQNVTGDISAYGNTFSTIDMDIGKGGAGAFDGSIDDVKIFNYALSPEDVAREYNMGAAVRFSN</sequence>
<dbReference type="InterPro" id="IPR008979">
    <property type="entry name" value="Galactose-bd-like_sf"/>
</dbReference>
<dbReference type="InterPro" id="IPR013320">
    <property type="entry name" value="ConA-like_dom_sf"/>
</dbReference>
<dbReference type="GO" id="GO:0016798">
    <property type="term" value="F:hydrolase activity, acting on glycosyl bonds"/>
    <property type="evidence" value="ECO:0007669"/>
    <property type="project" value="InterPro"/>
</dbReference>
<evidence type="ECO:0000313" key="6">
    <source>
        <dbReference type="EMBL" id="PIP56314.1"/>
    </source>
</evidence>
<feature type="domain" description="LamG-like jellyroll fold" evidence="5">
    <location>
        <begin position="944"/>
        <end position="1081"/>
    </location>
</feature>
<reference evidence="6 7" key="1">
    <citation type="submission" date="2017-09" db="EMBL/GenBank/DDBJ databases">
        <title>Depth-based differentiation of microbial function through sediment-hosted aquifers and enrichment of novel symbionts in the deep terrestrial subsurface.</title>
        <authorList>
            <person name="Probst A.J."/>
            <person name="Ladd B."/>
            <person name="Jarett J.K."/>
            <person name="Geller-Mcgrath D.E."/>
            <person name="Sieber C.M."/>
            <person name="Emerson J.B."/>
            <person name="Anantharaman K."/>
            <person name="Thomas B.C."/>
            <person name="Malmstrom R."/>
            <person name="Stieglmeier M."/>
            <person name="Klingl A."/>
            <person name="Woyke T."/>
            <person name="Ryan C.M."/>
            <person name="Banfield J.F."/>
        </authorList>
    </citation>
    <scope>NUCLEOTIDE SEQUENCE [LARGE SCALE GENOMIC DNA]</scope>
    <source>
        <strain evidence="6">CG22_combo_CG10-13_8_21_14_all_39_12</strain>
    </source>
</reference>
<feature type="compositionally biased region" description="Polar residues" evidence="4">
    <location>
        <begin position="425"/>
        <end position="434"/>
    </location>
</feature>
<evidence type="ECO:0000256" key="4">
    <source>
        <dbReference type="SAM" id="MobiDB-lite"/>
    </source>
</evidence>
<evidence type="ECO:0000256" key="3">
    <source>
        <dbReference type="ARBA" id="ARBA00023157"/>
    </source>
</evidence>
<dbReference type="Gene3D" id="2.60.120.200">
    <property type="match status" value="4"/>
</dbReference>
<feature type="compositionally biased region" description="Low complexity" evidence="4">
    <location>
        <begin position="381"/>
        <end position="396"/>
    </location>
</feature>
<proteinExistence type="predicted"/>
<dbReference type="Gene3D" id="2.60.120.260">
    <property type="entry name" value="Galactose-binding domain-like"/>
    <property type="match status" value="1"/>
</dbReference>
<evidence type="ECO:0000256" key="1">
    <source>
        <dbReference type="ARBA" id="ARBA00022729"/>
    </source>
</evidence>
<dbReference type="Pfam" id="PF02018">
    <property type="entry name" value="CBM_4_9"/>
    <property type="match status" value="1"/>
</dbReference>
<dbReference type="PANTHER" id="PTHR42535">
    <property type="entry name" value="OOKINETE PROTEIN, PUTATIVE-RELATED"/>
    <property type="match status" value="1"/>
</dbReference>
<dbReference type="SUPFAM" id="SSF49899">
    <property type="entry name" value="Concanavalin A-like lectins/glucanases"/>
    <property type="match status" value="4"/>
</dbReference>
<feature type="region of interest" description="Disordered" evidence="4">
    <location>
        <begin position="374"/>
        <end position="401"/>
    </location>
</feature>
<feature type="region of interest" description="Disordered" evidence="4">
    <location>
        <begin position="414"/>
        <end position="434"/>
    </location>
</feature>
<evidence type="ECO:0000256" key="2">
    <source>
        <dbReference type="ARBA" id="ARBA00022801"/>
    </source>
</evidence>
<dbReference type="AlphaFoldDB" id="A0A2H0BFB3"/>
<evidence type="ECO:0000259" key="5">
    <source>
        <dbReference type="SMART" id="SM00560"/>
    </source>
</evidence>
<organism evidence="6 7">
    <name type="scientific">candidate division WWE3 bacterium CG22_combo_CG10-13_8_21_14_all_39_12</name>
    <dbReference type="NCBI Taxonomy" id="1975094"/>
    <lineage>
        <taxon>Bacteria</taxon>
        <taxon>Katanobacteria</taxon>
    </lineage>
</organism>
<dbReference type="SMART" id="SM00560">
    <property type="entry name" value="LamGL"/>
    <property type="match status" value="2"/>
</dbReference>
<keyword evidence="3" id="KW-1015">Disulfide bond</keyword>
<dbReference type="Proteomes" id="UP000228495">
    <property type="component" value="Unassembled WGS sequence"/>
</dbReference>
<name>A0A2H0BFB3_UNCKA</name>
<protein>
    <recommendedName>
        <fullName evidence="5">LamG-like jellyroll fold domain-containing protein</fullName>
    </recommendedName>
</protein>
<keyword evidence="1" id="KW-0732">Signal</keyword>
<dbReference type="Pfam" id="PF13385">
    <property type="entry name" value="Laminin_G_3"/>
    <property type="match status" value="4"/>
</dbReference>
<evidence type="ECO:0000313" key="7">
    <source>
        <dbReference type="Proteomes" id="UP000228495"/>
    </source>
</evidence>
<dbReference type="InterPro" id="IPR006558">
    <property type="entry name" value="LamG-like"/>
</dbReference>
<gene>
    <name evidence="6" type="ORF">COX05_03705</name>
</gene>
<dbReference type="PANTHER" id="PTHR42535:SF2">
    <property type="entry name" value="CHROMOSOME UNDETERMINED SCAFFOLD_146, WHOLE GENOME SHOTGUN SEQUENCE"/>
    <property type="match status" value="1"/>
</dbReference>
<comment type="caution">
    <text evidence="6">The sequence shown here is derived from an EMBL/GenBank/DDBJ whole genome shotgun (WGS) entry which is preliminary data.</text>
</comment>
<dbReference type="SUPFAM" id="SSF49785">
    <property type="entry name" value="Galactose-binding domain-like"/>
    <property type="match status" value="1"/>
</dbReference>
<dbReference type="EMBL" id="PCSU01000064">
    <property type="protein sequence ID" value="PIP56314.1"/>
    <property type="molecule type" value="Genomic_DNA"/>
</dbReference>